<protein>
    <submittedName>
        <fullName evidence="1">Uncharacterized protein</fullName>
    </submittedName>
</protein>
<reference evidence="1 4" key="2">
    <citation type="submission" date="2020-08" db="EMBL/GenBank/DDBJ databases">
        <title>Genomic Encyclopedia of Type Strains, Phase IV (KMG-IV): sequencing the most valuable type-strain genomes for metagenomic binning, comparative biology and taxonomic classification.</title>
        <authorList>
            <person name="Goeker M."/>
        </authorList>
    </citation>
    <scope>NUCLEOTIDE SEQUENCE [LARGE SCALE GENOMIC DNA]</scope>
    <source>
        <strain evidence="1 4">DSM 11525</strain>
    </source>
</reference>
<accession>A0A6P1T7X6</accession>
<dbReference type="RefSeq" id="WP_161857108.1">
    <property type="nucleotide sequence ID" value="NZ_CP047491.1"/>
</dbReference>
<proteinExistence type="predicted"/>
<name>A0A6P1T7X6_9GAMM</name>
<dbReference type="InterPro" id="IPR048868">
    <property type="entry name" value="OGG-like_put"/>
</dbReference>
<organism evidence="1 4">
    <name type="scientific">Microbulbifer hydrolyticus</name>
    <dbReference type="NCBI Taxonomy" id="48074"/>
    <lineage>
        <taxon>Bacteria</taxon>
        <taxon>Pseudomonadati</taxon>
        <taxon>Pseudomonadota</taxon>
        <taxon>Gammaproteobacteria</taxon>
        <taxon>Cellvibrionales</taxon>
        <taxon>Microbulbiferaceae</taxon>
        <taxon>Microbulbifer</taxon>
    </lineage>
</organism>
<reference evidence="2 3" key="1">
    <citation type="submission" date="2020-01" db="EMBL/GenBank/DDBJ databases">
        <title>The possibility of degradation of plastic by Microbulbifer hydrolyticus IRE-31.</title>
        <authorList>
            <person name="Liu L."/>
        </authorList>
    </citation>
    <scope>NUCLEOTIDE SEQUENCE [LARGE SCALE GENOMIC DNA]</scope>
    <source>
        <strain evidence="2 3">IRE-31</strain>
    </source>
</reference>
<dbReference type="AlphaFoldDB" id="A0A6P1T7X6"/>
<evidence type="ECO:0000313" key="4">
    <source>
        <dbReference type="Proteomes" id="UP000563601"/>
    </source>
</evidence>
<dbReference type="Proteomes" id="UP000464675">
    <property type="component" value="Chromosome"/>
</dbReference>
<dbReference type="EMBL" id="CP047491">
    <property type="protein sequence ID" value="QHQ37770.1"/>
    <property type="molecule type" value="Genomic_DNA"/>
</dbReference>
<dbReference type="Pfam" id="PF21790">
    <property type="entry name" value="OGG"/>
    <property type="match status" value="1"/>
</dbReference>
<evidence type="ECO:0000313" key="3">
    <source>
        <dbReference type="Proteomes" id="UP000464675"/>
    </source>
</evidence>
<evidence type="ECO:0000313" key="2">
    <source>
        <dbReference type="EMBL" id="QHQ37770.1"/>
    </source>
</evidence>
<dbReference type="OrthoDB" id="8456735at2"/>
<sequence length="327" mass="36858">MAKLTEKYKYQLSSGLKKSVIAKNMASDNPAFSRQDFLELLIGSLGMTEAGASTYYGKYIRANLNREESANESNEKTCVCHATSRTTEQHLEVLFENILSAEEESWTGCNIRKYASDLSSLGLQIDVDAFPNAALSRKQVFDYVKNSSSTLLNSCILICAWGGMNRKHCCSAFSNWLGWKAVAENILDGCISRKEAYEAFSRLRKNRNLPGMGPAYFTKIIYFLSKPKNRGYIMDQWTARSFNLLHGQHDIRMNKQVKGSGEIQAHVSDKNTSIVYEKFCRFIENTAVSLGEAVSADDVELSMFSEGKGRGVWRSYLISQDKHIYLK</sequence>
<dbReference type="Proteomes" id="UP000563601">
    <property type="component" value="Unassembled WGS sequence"/>
</dbReference>
<evidence type="ECO:0000313" key="1">
    <source>
        <dbReference type="EMBL" id="MBB5211479.1"/>
    </source>
</evidence>
<gene>
    <name evidence="2" type="ORF">GTQ55_01385</name>
    <name evidence="1" type="ORF">HNQ53_001697</name>
</gene>
<dbReference type="EMBL" id="JACHHR010000002">
    <property type="protein sequence ID" value="MBB5211479.1"/>
    <property type="molecule type" value="Genomic_DNA"/>
</dbReference>
<keyword evidence="3" id="KW-1185">Reference proteome</keyword>